<dbReference type="AlphaFoldDB" id="A0A1S1HKF1"/>
<accession>A0A1S1HKF1</accession>
<dbReference type="EMBL" id="MIPT01000001">
    <property type="protein sequence ID" value="OHT21010.1"/>
    <property type="molecule type" value="Genomic_DNA"/>
</dbReference>
<dbReference type="Pfam" id="PF13211">
    <property type="entry name" value="DUF4019"/>
    <property type="match status" value="1"/>
</dbReference>
<keyword evidence="1" id="KW-0732">Signal</keyword>
<feature type="signal peptide" evidence="1">
    <location>
        <begin position="1"/>
        <end position="17"/>
    </location>
</feature>
<gene>
    <name evidence="2" type="ORF">BHE75_03015</name>
</gene>
<dbReference type="InterPro" id="IPR025091">
    <property type="entry name" value="DUF4019"/>
</dbReference>
<sequence>MPMPEWLLLAAALPAMAGDAVPGEAVQRAVVDRTQAYFAAKDGGDYHRAYALIAASMRGYLTEDFYTAEARRFNAEAGRAEARDVVRLTWYRDPPDAPEPGLYVAADFRSRFPNIHAHCGYLMWHQDADGQFRIVREEQSFIDKATAAQLPPERLASADRQLGCVDP</sequence>
<organism evidence="2 3">
    <name type="scientific">Edaphosphingomonas haloaromaticamans</name>
    <dbReference type="NCBI Taxonomy" id="653954"/>
    <lineage>
        <taxon>Bacteria</taxon>
        <taxon>Pseudomonadati</taxon>
        <taxon>Pseudomonadota</taxon>
        <taxon>Alphaproteobacteria</taxon>
        <taxon>Sphingomonadales</taxon>
        <taxon>Rhizorhabdaceae</taxon>
        <taxon>Edaphosphingomonas</taxon>
    </lineage>
</organism>
<dbReference type="Proteomes" id="UP000179467">
    <property type="component" value="Unassembled WGS sequence"/>
</dbReference>
<keyword evidence="3" id="KW-1185">Reference proteome</keyword>
<comment type="caution">
    <text evidence="2">The sequence shown here is derived from an EMBL/GenBank/DDBJ whole genome shotgun (WGS) entry which is preliminary data.</text>
</comment>
<name>A0A1S1HKF1_9SPHN</name>
<evidence type="ECO:0000313" key="2">
    <source>
        <dbReference type="EMBL" id="OHT21010.1"/>
    </source>
</evidence>
<evidence type="ECO:0000313" key="3">
    <source>
        <dbReference type="Proteomes" id="UP000179467"/>
    </source>
</evidence>
<reference evidence="2 3" key="1">
    <citation type="submission" date="2016-09" db="EMBL/GenBank/DDBJ databases">
        <title>Metabolic pathway, cell adaptation mechanisms and a novel monoxygenase revealed through proteogenomic-transcription analysis of a Sphingomonas haloaromaticamans strain degrading the fungicide ortho-phenylphenol.</title>
        <authorList>
            <person name="Perruchon C."/>
            <person name="Papadopoulou E.S."/>
            <person name="Rousidou C."/>
            <person name="Vasileiadis S."/>
            <person name="Tanou G."/>
            <person name="Amoutzias G."/>
            <person name="Molassiotis A."/>
            <person name="Karpouzas D.G."/>
        </authorList>
    </citation>
    <scope>NUCLEOTIDE SEQUENCE [LARGE SCALE GENOMIC DNA]</scope>
    <source>
        <strain evidence="2 3">P3</strain>
    </source>
</reference>
<evidence type="ECO:0000256" key="1">
    <source>
        <dbReference type="SAM" id="SignalP"/>
    </source>
</evidence>
<feature type="chain" id="PRO_5012616523" description="DUF4019 domain-containing protein" evidence="1">
    <location>
        <begin position="18"/>
        <end position="167"/>
    </location>
</feature>
<proteinExistence type="predicted"/>
<evidence type="ECO:0008006" key="4">
    <source>
        <dbReference type="Google" id="ProtNLM"/>
    </source>
</evidence>
<protein>
    <recommendedName>
        <fullName evidence="4">DUF4019 domain-containing protein</fullName>
    </recommendedName>
</protein>